<reference evidence="2 3" key="1">
    <citation type="submission" date="2024-09" db="EMBL/GenBank/DDBJ databases">
        <title>Rethinking Asexuality: The Enigmatic Case of Functional Sexual Genes in Lepraria (Stereocaulaceae).</title>
        <authorList>
            <person name="Doellman M."/>
            <person name="Sun Y."/>
            <person name="Barcenas-Pena A."/>
            <person name="Lumbsch H.T."/>
            <person name="Grewe F."/>
        </authorList>
    </citation>
    <scope>NUCLEOTIDE SEQUENCE [LARGE SCALE GENOMIC DNA]</scope>
    <source>
        <strain evidence="2 3">Mercado 3170</strain>
    </source>
</reference>
<dbReference type="EMBL" id="JBEFKJ010000008">
    <property type="protein sequence ID" value="KAL2045066.1"/>
    <property type="molecule type" value="Genomic_DNA"/>
</dbReference>
<feature type="region of interest" description="Disordered" evidence="1">
    <location>
        <begin position="91"/>
        <end position="123"/>
    </location>
</feature>
<name>A0ABR4AJN2_9LECA</name>
<feature type="region of interest" description="Disordered" evidence="1">
    <location>
        <begin position="12"/>
        <end position="31"/>
    </location>
</feature>
<evidence type="ECO:0000256" key="1">
    <source>
        <dbReference type="SAM" id="MobiDB-lite"/>
    </source>
</evidence>
<feature type="compositionally biased region" description="Polar residues" evidence="1">
    <location>
        <begin position="106"/>
        <end position="119"/>
    </location>
</feature>
<dbReference type="Proteomes" id="UP001590950">
    <property type="component" value="Unassembled WGS sequence"/>
</dbReference>
<organism evidence="2 3">
    <name type="scientific">Stereocaulon virgatum</name>
    <dbReference type="NCBI Taxonomy" id="373712"/>
    <lineage>
        <taxon>Eukaryota</taxon>
        <taxon>Fungi</taxon>
        <taxon>Dikarya</taxon>
        <taxon>Ascomycota</taxon>
        <taxon>Pezizomycotina</taxon>
        <taxon>Lecanoromycetes</taxon>
        <taxon>OSLEUM clade</taxon>
        <taxon>Lecanoromycetidae</taxon>
        <taxon>Lecanorales</taxon>
        <taxon>Lecanorineae</taxon>
        <taxon>Stereocaulaceae</taxon>
        <taxon>Stereocaulon</taxon>
    </lineage>
</organism>
<feature type="region of interest" description="Disordered" evidence="1">
    <location>
        <begin position="206"/>
        <end position="239"/>
    </location>
</feature>
<proteinExistence type="predicted"/>
<accession>A0ABR4AJN2</accession>
<evidence type="ECO:0000313" key="3">
    <source>
        <dbReference type="Proteomes" id="UP001590950"/>
    </source>
</evidence>
<comment type="caution">
    <text evidence="2">The sequence shown here is derived from an EMBL/GenBank/DDBJ whole genome shotgun (WGS) entry which is preliminary data.</text>
</comment>
<evidence type="ECO:0000313" key="2">
    <source>
        <dbReference type="EMBL" id="KAL2045066.1"/>
    </source>
</evidence>
<keyword evidence="3" id="KW-1185">Reference proteome</keyword>
<gene>
    <name evidence="2" type="ORF">N7G274_002841</name>
</gene>
<sequence>MFGNLPAFAVVRENKPREPPPPATPLDFPRCRPQASSYPSNNDILDEHDLVKIFTNILRTGPTTKHLEALNISLVDDVPLGQLVPSDYIPPTSWLQDPSSDEHINESTAAPSTSQTLSNGAPIPSRKAFYDSVKELSYENEDAFRAIRREPPLPNRKPIKVIHFRKFWDNLNLMGDFWDTSLDQYADDPEDTTKSAMNIDELRAEARQADQAGETAKQEVTERKKTYTGRRTDTGRNMPPRYREDTVFAFVETLVWAFRCRLQNAQMPPKLKMHGMMVPLPHIASVYRQPKNRERARSLISEGPLLAMYCRDQTCFRRPDEEVGHGKQEIMDLLKETGMVLMLAQKRAREGKEEDKPGQDKWWANAPRWGGGKGGDVGGDKGEAVEEPESSDAPRKRTKKVVKANNNWEIVRPPSSTWEKNVTYQQIGRNKSTEYDDIYLISSLNHHISIVHARIHLNFIEYFNENNPSSSPKATHQPWYTLKMERSQWFDLFNADDRVQAMRGTWAVLAYLMREEGGGDALMKA</sequence>
<feature type="compositionally biased region" description="Basic and acidic residues" evidence="1">
    <location>
        <begin position="348"/>
        <end position="359"/>
    </location>
</feature>
<feature type="region of interest" description="Disordered" evidence="1">
    <location>
        <begin position="348"/>
        <end position="398"/>
    </location>
</feature>
<feature type="compositionally biased region" description="Basic and acidic residues" evidence="1">
    <location>
        <begin position="216"/>
        <end position="234"/>
    </location>
</feature>
<protein>
    <submittedName>
        <fullName evidence="2">Uncharacterized protein</fullName>
    </submittedName>
</protein>